<proteinExistence type="predicted"/>
<feature type="transmembrane region" description="Helical" evidence="5">
    <location>
        <begin position="51"/>
        <end position="69"/>
    </location>
</feature>
<dbReference type="RefSeq" id="WP_231483133.1">
    <property type="nucleotide sequence ID" value="NZ_BAAAZO010000003.1"/>
</dbReference>
<reference evidence="8" key="1">
    <citation type="journal article" date="2019" name="Int. J. Syst. Evol. Microbiol.">
        <title>The Global Catalogue of Microorganisms (GCM) 10K type strain sequencing project: providing services to taxonomists for standard genome sequencing and annotation.</title>
        <authorList>
            <consortium name="The Broad Institute Genomics Platform"/>
            <consortium name="The Broad Institute Genome Sequencing Center for Infectious Disease"/>
            <person name="Wu L."/>
            <person name="Ma J."/>
        </authorList>
    </citation>
    <scope>NUCLEOTIDE SEQUENCE [LARGE SCALE GENOMIC DNA]</scope>
    <source>
        <strain evidence="8">JCM 16902</strain>
    </source>
</reference>
<dbReference type="EMBL" id="BAAAZO010000003">
    <property type="protein sequence ID" value="GAA3605425.1"/>
    <property type="molecule type" value="Genomic_DNA"/>
</dbReference>
<dbReference type="Pfam" id="PF01794">
    <property type="entry name" value="Ferric_reduct"/>
    <property type="match status" value="1"/>
</dbReference>
<comment type="subcellular location">
    <subcellularLocation>
        <location evidence="1">Membrane</location>
        <topology evidence="1">Multi-pass membrane protein</topology>
    </subcellularLocation>
</comment>
<evidence type="ECO:0000256" key="2">
    <source>
        <dbReference type="ARBA" id="ARBA00022692"/>
    </source>
</evidence>
<feature type="transmembrane region" description="Helical" evidence="5">
    <location>
        <begin position="147"/>
        <end position="167"/>
    </location>
</feature>
<sequence>MSTDALWYLARGSGVVSLILFTVVVALGIGTRSGRPFAGMNRLVVASVHRSAALLALVFLVIHVVTLLFDPYAQLNLVDVLLPFGSGYRPFWVGLGTLALDLALAVTITSLLRDRIGLRAWKAVHWLAYAMWPIALVHGIGSGTDRSTLWLLAIDAVCVVSVIAVAVSSHPALKATSAPAAPKTLAWRE</sequence>
<protein>
    <submittedName>
        <fullName evidence="7">Ferric reductase-like transmembrane domain-containing protein</fullName>
    </submittedName>
</protein>
<organism evidence="7 8">
    <name type="scientific">Kineosporia mesophila</name>
    <dbReference type="NCBI Taxonomy" id="566012"/>
    <lineage>
        <taxon>Bacteria</taxon>
        <taxon>Bacillati</taxon>
        <taxon>Actinomycetota</taxon>
        <taxon>Actinomycetes</taxon>
        <taxon>Kineosporiales</taxon>
        <taxon>Kineosporiaceae</taxon>
        <taxon>Kineosporia</taxon>
    </lineage>
</organism>
<keyword evidence="4 5" id="KW-0472">Membrane</keyword>
<evidence type="ECO:0000256" key="3">
    <source>
        <dbReference type="ARBA" id="ARBA00022989"/>
    </source>
</evidence>
<evidence type="ECO:0000256" key="1">
    <source>
        <dbReference type="ARBA" id="ARBA00004141"/>
    </source>
</evidence>
<evidence type="ECO:0000259" key="6">
    <source>
        <dbReference type="Pfam" id="PF01794"/>
    </source>
</evidence>
<keyword evidence="8" id="KW-1185">Reference proteome</keyword>
<dbReference type="Proteomes" id="UP001501074">
    <property type="component" value="Unassembled WGS sequence"/>
</dbReference>
<keyword evidence="3 5" id="KW-1133">Transmembrane helix</keyword>
<evidence type="ECO:0000313" key="8">
    <source>
        <dbReference type="Proteomes" id="UP001501074"/>
    </source>
</evidence>
<feature type="transmembrane region" description="Helical" evidence="5">
    <location>
        <begin position="124"/>
        <end position="141"/>
    </location>
</feature>
<evidence type="ECO:0000256" key="5">
    <source>
        <dbReference type="SAM" id="Phobius"/>
    </source>
</evidence>
<keyword evidence="2 5" id="KW-0812">Transmembrane</keyword>
<feature type="transmembrane region" description="Helical" evidence="5">
    <location>
        <begin position="6"/>
        <end position="30"/>
    </location>
</feature>
<accession>A0ABP6ZDQ4</accession>
<name>A0ABP6ZDQ4_9ACTN</name>
<feature type="transmembrane region" description="Helical" evidence="5">
    <location>
        <begin position="89"/>
        <end position="112"/>
    </location>
</feature>
<evidence type="ECO:0000256" key="4">
    <source>
        <dbReference type="ARBA" id="ARBA00023136"/>
    </source>
</evidence>
<feature type="domain" description="Ferric oxidoreductase" evidence="6">
    <location>
        <begin position="13"/>
        <end position="135"/>
    </location>
</feature>
<comment type="caution">
    <text evidence="7">The sequence shown here is derived from an EMBL/GenBank/DDBJ whole genome shotgun (WGS) entry which is preliminary data.</text>
</comment>
<dbReference type="InterPro" id="IPR013130">
    <property type="entry name" value="Fe3_Rdtase_TM_dom"/>
</dbReference>
<gene>
    <name evidence="7" type="ORF">GCM10022223_21450</name>
</gene>
<evidence type="ECO:0000313" key="7">
    <source>
        <dbReference type="EMBL" id="GAA3605425.1"/>
    </source>
</evidence>